<feature type="domain" description="Transglutaminase-like" evidence="2">
    <location>
        <begin position="70"/>
        <end position="196"/>
    </location>
</feature>
<evidence type="ECO:0000313" key="3">
    <source>
        <dbReference type="EMBL" id="ATQ43416.1"/>
    </source>
</evidence>
<gene>
    <name evidence="3" type="ORF">CSW64_13835</name>
</gene>
<dbReference type="Pfam" id="PF01841">
    <property type="entry name" value="Transglut_core"/>
    <property type="match status" value="1"/>
</dbReference>
<proteinExistence type="predicted"/>
<protein>
    <recommendedName>
        <fullName evidence="2">Transglutaminase-like domain-containing protein</fullName>
    </recommendedName>
</protein>
<accession>A0A2D2AZH6</accession>
<evidence type="ECO:0000256" key="1">
    <source>
        <dbReference type="SAM" id="MobiDB-lite"/>
    </source>
</evidence>
<dbReference type="Proteomes" id="UP000228945">
    <property type="component" value="Chromosome"/>
</dbReference>
<dbReference type="KEGG" id="cmb:CSW64_13835"/>
<evidence type="ECO:0000313" key="4">
    <source>
        <dbReference type="Proteomes" id="UP000228945"/>
    </source>
</evidence>
<feature type="compositionally biased region" description="Polar residues" evidence="1">
    <location>
        <begin position="585"/>
        <end position="598"/>
    </location>
</feature>
<feature type="region of interest" description="Disordered" evidence="1">
    <location>
        <begin position="584"/>
        <end position="615"/>
    </location>
</feature>
<dbReference type="InterPro" id="IPR038765">
    <property type="entry name" value="Papain-like_cys_pep_sf"/>
</dbReference>
<dbReference type="Gene3D" id="2.180.10.10">
    <property type="entry name" value="RHS repeat-associated core"/>
    <property type="match status" value="1"/>
</dbReference>
<keyword evidence="4" id="KW-1185">Reference proteome</keyword>
<name>A0A2D2AZH6_9CAUL</name>
<sequence length="1371" mass="143498">MAQGLSAVPSVQVLKGELVSPAAASAYYGGGTTSTNGLCAQFPSNAQVCTTLRPPEVKELARALRGDPDLIYEYVRNGIDTEFQYGLQKGALGVIIDKSGTAFDQASLMVELLRESGITASYKVGTITLTGPQFQAWTGLDQAKAACQFLALGGIPAIINGSSPANCALSGSVSSVTLGHAWVEATIGGGTYQFDPAYKPYTHKAGIDVKAGMGFTAGEIASAAGGTTGSSGSASYVTAFNQTALNGKLQTWSSALLARLRLADLQGADLADVVGGREIQAATRPAGGWRQGALPYTASAYATWSGGVPDQYRTTLRVASAVEVNPGQTQTVIDKTLFVDEIYGRNLGVQPKRALNLPRPPGSVYDPYKWSAEVFLDNVVVATGPTFISPIGLDLPLTLTANHPYAAAGGTYADASVQKTINYNLPSLIAHGWGATSTALAARWDREEGVEGLTLLPVRLGSRSKDSTPTTTTSGKLMRMRIQATWLAQFSASGALHAELAGGRFTHHHSLGVITPNLRVVSAIPIVQSGEPPQPLNSQFFDEVTVVDLETAFGVVSKTDDAAARRAAVHAIAATGAMLEGSVAEQLSDSPDSVSTARRFSWGNEPEASETPNASSRLSYGFTAANASSARSLMVTENLASGAHGKFAGQEAWVNVDGGKIGGAATIVNYTGAGFDVTASSETSLGPGFRHGSVFVSGYVGTSGGTHPVYMRNPSSQVGGALIANRYDGAGDPVDIAHVVLTAGAAYKGGGANIIKEGVTYDPNKAAQTLKDRFVDRSSALGVNLQTGSAGYESPVLASVGAGEMPFRLDHRIAVRGGGLRQPSPLGYDELGYQLSPTGDVDGVVSNWESAAVIGGSGAEALGESLPAAGVQAIVAFTAMQDSWRQAASPTREVRGVLIADWLGREIAGNTVTINQGGATEQYVRLADGTYAPTAGGAARVSVTGTRQALRKVQAGICNRPGCDYVLSTSRYWAQDDLAVTAIGAHGDQRSYEFWKIGSATDSRQGHRLKTWTFPQGVVLTLSYPATVGVPAPVYEIPNAVSSNLGPVLNLPTVAETPYCTAVLSALQAGGGENKVTFNAIMARSVSQRPYRFCTLAEVYTPADTATPSLSYAYDSVGRVKEARDGVSIRQPGVRGAHQFFIAEGYRGERQDPEGGRYAVETLEGGRLTRTIDELGRVTTSGLDGRKRVVSRTYPEGDQDLFGYDVRDNMVSLVKKAKPGSGLADLTSTVSYGEGPLIWTCVNPKICNRPTASDGPRTDVVDVTSYSWNGSNGNLTQILKPADSGGTRPQTDYGYTVLGGVSLMTSMTEKIDSSSSTTTTYEYDAGAQYRLKASTVDSGGLNLRACYQYDAVGNITGVSDPRTATCPATIQ</sequence>
<dbReference type="EMBL" id="CP024201">
    <property type="protein sequence ID" value="ATQ43416.1"/>
    <property type="molecule type" value="Genomic_DNA"/>
</dbReference>
<organism evidence="3 4">
    <name type="scientific">Caulobacter mirabilis</name>
    <dbReference type="NCBI Taxonomy" id="69666"/>
    <lineage>
        <taxon>Bacteria</taxon>
        <taxon>Pseudomonadati</taxon>
        <taxon>Pseudomonadota</taxon>
        <taxon>Alphaproteobacteria</taxon>
        <taxon>Caulobacterales</taxon>
        <taxon>Caulobacteraceae</taxon>
        <taxon>Caulobacter</taxon>
    </lineage>
</organism>
<dbReference type="InterPro" id="IPR002931">
    <property type="entry name" value="Transglutaminase-like"/>
</dbReference>
<dbReference type="Gene3D" id="3.10.620.30">
    <property type="match status" value="1"/>
</dbReference>
<dbReference type="SUPFAM" id="SSF54001">
    <property type="entry name" value="Cysteine proteinases"/>
    <property type="match status" value="1"/>
</dbReference>
<reference evidence="3 4" key="1">
    <citation type="submission" date="2017-10" db="EMBL/GenBank/DDBJ databases">
        <title>Genome sequence of Caulobacter mirabilis FWC38.</title>
        <authorList>
            <person name="Fiebig A."/>
            <person name="Crosson S."/>
        </authorList>
    </citation>
    <scope>NUCLEOTIDE SEQUENCE [LARGE SCALE GENOMIC DNA]</scope>
    <source>
        <strain evidence="3 4">FWC 38</strain>
    </source>
</reference>
<evidence type="ECO:0000259" key="2">
    <source>
        <dbReference type="Pfam" id="PF01841"/>
    </source>
</evidence>